<reference evidence="2 3" key="1">
    <citation type="submission" date="2024-01" db="EMBL/GenBank/DDBJ databases">
        <title>The genomes of 5 underutilized Papilionoideae crops provide insights into root nodulation and disease resistanc.</title>
        <authorList>
            <person name="Yuan L."/>
        </authorList>
    </citation>
    <scope>NUCLEOTIDE SEQUENCE [LARGE SCALE GENOMIC DNA]</scope>
    <source>
        <strain evidence="2">ZHUSHIDOU_FW_LH</strain>
        <tissue evidence="2">Leaf</tissue>
    </source>
</reference>
<gene>
    <name evidence="2" type="ORF">RIF29_07616</name>
</gene>
<dbReference type="AlphaFoldDB" id="A0AAN9PAX1"/>
<dbReference type="PANTHER" id="PTHR33132:SF142">
    <property type="entry name" value="SERINE-RICH PROTEIN-LIKE PROTEIN"/>
    <property type="match status" value="1"/>
</dbReference>
<protein>
    <submittedName>
        <fullName evidence="2">Uncharacterized protein</fullName>
    </submittedName>
</protein>
<comment type="caution">
    <text evidence="2">The sequence shown here is derived from an EMBL/GenBank/DDBJ whole genome shotgun (WGS) entry which is preliminary data.</text>
</comment>
<sequence length="113" mass="12502">MTKSHNSHTNTTPTPPSRTCLCSPTNHPGSFRCNMHKKPPRATAARPLPRSPSSTNPHHLDSPMLVKANSLKAILLQIIKPSSHDLHKRKTFHPKPTRFCLMNNGNRDAVAVS</sequence>
<name>A0AAN9PAX1_CROPI</name>
<dbReference type="EMBL" id="JAYWIO010000001">
    <property type="protein sequence ID" value="KAK7292008.1"/>
    <property type="molecule type" value="Genomic_DNA"/>
</dbReference>
<evidence type="ECO:0000313" key="2">
    <source>
        <dbReference type="EMBL" id="KAK7292008.1"/>
    </source>
</evidence>
<organism evidence="2 3">
    <name type="scientific">Crotalaria pallida</name>
    <name type="common">Smooth rattlebox</name>
    <name type="synonym">Crotalaria striata</name>
    <dbReference type="NCBI Taxonomy" id="3830"/>
    <lineage>
        <taxon>Eukaryota</taxon>
        <taxon>Viridiplantae</taxon>
        <taxon>Streptophyta</taxon>
        <taxon>Embryophyta</taxon>
        <taxon>Tracheophyta</taxon>
        <taxon>Spermatophyta</taxon>
        <taxon>Magnoliopsida</taxon>
        <taxon>eudicotyledons</taxon>
        <taxon>Gunneridae</taxon>
        <taxon>Pentapetalae</taxon>
        <taxon>rosids</taxon>
        <taxon>fabids</taxon>
        <taxon>Fabales</taxon>
        <taxon>Fabaceae</taxon>
        <taxon>Papilionoideae</taxon>
        <taxon>50 kb inversion clade</taxon>
        <taxon>genistoids sensu lato</taxon>
        <taxon>core genistoids</taxon>
        <taxon>Crotalarieae</taxon>
        <taxon>Crotalaria</taxon>
    </lineage>
</organism>
<keyword evidence="3" id="KW-1185">Reference proteome</keyword>
<dbReference type="Proteomes" id="UP001372338">
    <property type="component" value="Unassembled WGS sequence"/>
</dbReference>
<proteinExistence type="predicted"/>
<accession>A0AAN9PAX1</accession>
<evidence type="ECO:0000313" key="3">
    <source>
        <dbReference type="Proteomes" id="UP001372338"/>
    </source>
</evidence>
<dbReference type="PANTHER" id="PTHR33132">
    <property type="entry name" value="OSJNBB0118P14.9 PROTEIN"/>
    <property type="match status" value="1"/>
</dbReference>
<evidence type="ECO:0000256" key="1">
    <source>
        <dbReference type="SAM" id="MobiDB-lite"/>
    </source>
</evidence>
<feature type="compositionally biased region" description="Low complexity" evidence="1">
    <location>
        <begin position="41"/>
        <end position="55"/>
    </location>
</feature>
<feature type="region of interest" description="Disordered" evidence="1">
    <location>
        <begin position="1"/>
        <end position="62"/>
    </location>
</feature>